<evidence type="ECO:0000313" key="2">
    <source>
        <dbReference type="Proteomes" id="UP000008021"/>
    </source>
</evidence>
<dbReference type="Gramene" id="OMERI02G03040.1">
    <property type="protein sequence ID" value="OMERI02G03040.1"/>
    <property type="gene ID" value="OMERI02G03040"/>
</dbReference>
<dbReference type="EnsemblPlants" id="OMERI02G03040.1">
    <property type="protein sequence ID" value="OMERI02G03040.1"/>
    <property type="gene ID" value="OMERI02G03040"/>
</dbReference>
<keyword evidence="2" id="KW-1185">Reference proteome</keyword>
<dbReference type="HOGENOM" id="CLU_2798263_0_0_1"/>
<dbReference type="AlphaFoldDB" id="A0A0E0CEY6"/>
<accession>A0A0E0CEY6</accession>
<evidence type="ECO:0000313" key="1">
    <source>
        <dbReference type="EnsemblPlants" id="OMERI02G03040.1"/>
    </source>
</evidence>
<sequence>MLISTLQLLGKRQTGHTSAFFSQSAHKQRWRHGINSTAASFVLHNLHAPSPPSAMLHHFINKGCHDRQ</sequence>
<proteinExistence type="predicted"/>
<organism evidence="1">
    <name type="scientific">Oryza meridionalis</name>
    <dbReference type="NCBI Taxonomy" id="40149"/>
    <lineage>
        <taxon>Eukaryota</taxon>
        <taxon>Viridiplantae</taxon>
        <taxon>Streptophyta</taxon>
        <taxon>Embryophyta</taxon>
        <taxon>Tracheophyta</taxon>
        <taxon>Spermatophyta</taxon>
        <taxon>Magnoliopsida</taxon>
        <taxon>Liliopsida</taxon>
        <taxon>Poales</taxon>
        <taxon>Poaceae</taxon>
        <taxon>BOP clade</taxon>
        <taxon>Oryzoideae</taxon>
        <taxon>Oryzeae</taxon>
        <taxon>Oryzinae</taxon>
        <taxon>Oryza</taxon>
    </lineage>
</organism>
<reference evidence="1" key="1">
    <citation type="submission" date="2015-04" db="UniProtKB">
        <authorList>
            <consortium name="EnsemblPlants"/>
        </authorList>
    </citation>
    <scope>IDENTIFICATION</scope>
</reference>
<protein>
    <submittedName>
        <fullName evidence="1">Uncharacterized protein</fullName>
    </submittedName>
</protein>
<dbReference type="Proteomes" id="UP000008021">
    <property type="component" value="Chromosome 2"/>
</dbReference>
<reference evidence="1" key="2">
    <citation type="submission" date="2018-05" db="EMBL/GenBank/DDBJ databases">
        <title>OmerRS3 (Oryza meridionalis Reference Sequence Version 3).</title>
        <authorList>
            <person name="Zhang J."/>
            <person name="Kudrna D."/>
            <person name="Lee S."/>
            <person name="Talag J."/>
            <person name="Welchert J."/>
            <person name="Wing R.A."/>
        </authorList>
    </citation>
    <scope>NUCLEOTIDE SEQUENCE [LARGE SCALE GENOMIC DNA]</scope>
    <source>
        <strain evidence="1">cv. OR44</strain>
    </source>
</reference>
<name>A0A0E0CEY6_9ORYZ</name>